<name>A0A5E4X6B0_9BURK</name>
<dbReference type="Proteomes" id="UP000367825">
    <property type="component" value="Unassembled WGS sequence"/>
</dbReference>
<gene>
    <name evidence="1" type="ORF">PNO31109_03670</name>
</gene>
<reference evidence="1 2" key="1">
    <citation type="submission" date="2019-08" db="EMBL/GenBank/DDBJ databases">
        <authorList>
            <person name="Peeters C."/>
        </authorList>
    </citation>
    <scope>NUCLEOTIDE SEQUENCE [LARGE SCALE GENOMIC DNA]</scope>
    <source>
        <strain evidence="1 2">LMG 31109</strain>
    </source>
</reference>
<organism evidence="1 2">
    <name type="scientific">Pandoraea nosoerga</name>
    <dbReference type="NCBI Taxonomy" id="2508296"/>
    <lineage>
        <taxon>Bacteria</taxon>
        <taxon>Pseudomonadati</taxon>
        <taxon>Pseudomonadota</taxon>
        <taxon>Betaproteobacteria</taxon>
        <taxon>Burkholderiales</taxon>
        <taxon>Burkholderiaceae</taxon>
        <taxon>Pandoraea</taxon>
    </lineage>
</organism>
<keyword evidence="2" id="KW-1185">Reference proteome</keyword>
<protein>
    <submittedName>
        <fullName evidence="1">Uncharacterized protein</fullName>
    </submittedName>
</protein>
<dbReference type="RefSeq" id="WP_150556910.1">
    <property type="nucleotide sequence ID" value="NZ_CABPSC010000016.1"/>
</dbReference>
<proteinExistence type="predicted"/>
<evidence type="ECO:0000313" key="1">
    <source>
        <dbReference type="EMBL" id="VVE31768.1"/>
    </source>
</evidence>
<dbReference type="EMBL" id="CABPSC010000016">
    <property type="protein sequence ID" value="VVE31768.1"/>
    <property type="molecule type" value="Genomic_DNA"/>
</dbReference>
<accession>A0A5E4X6B0</accession>
<evidence type="ECO:0000313" key="2">
    <source>
        <dbReference type="Proteomes" id="UP000367825"/>
    </source>
</evidence>
<dbReference type="AlphaFoldDB" id="A0A5E4X6B0"/>
<sequence>MASPVINTREDLDALAGTPAHGEFLDYLRGSITRKQDAQTYPDGYGTPDYEGPTLDPVWQDVEDLSTIERFGFTKAELLGGE</sequence>